<keyword evidence="1" id="KW-0812">Transmembrane</keyword>
<evidence type="ECO:0008006" key="4">
    <source>
        <dbReference type="Google" id="ProtNLM"/>
    </source>
</evidence>
<evidence type="ECO:0000313" key="3">
    <source>
        <dbReference type="Proteomes" id="UP001055039"/>
    </source>
</evidence>
<keyword evidence="1" id="KW-1133">Transmembrane helix</keyword>
<dbReference type="Proteomes" id="UP001055039">
    <property type="component" value="Unassembled WGS sequence"/>
</dbReference>
<dbReference type="InterPro" id="IPR018895">
    <property type="entry name" value="DUF2474"/>
</dbReference>
<accession>A0ABQ4UIH4</accession>
<protein>
    <recommendedName>
        <fullName evidence="4">DUF2474 domain-containing protein</fullName>
    </recommendedName>
</protein>
<proteinExistence type="predicted"/>
<name>A0ABQ4UIH4_9HYPH</name>
<evidence type="ECO:0000313" key="2">
    <source>
        <dbReference type="EMBL" id="GJE67090.1"/>
    </source>
</evidence>
<organism evidence="2 3">
    <name type="scientific">Methylorubrum aminovorans</name>
    <dbReference type="NCBI Taxonomy" id="269069"/>
    <lineage>
        <taxon>Bacteria</taxon>
        <taxon>Pseudomonadati</taxon>
        <taxon>Pseudomonadota</taxon>
        <taxon>Alphaproteobacteria</taxon>
        <taxon>Hyphomicrobiales</taxon>
        <taxon>Methylobacteriaceae</taxon>
        <taxon>Methylorubrum</taxon>
    </lineage>
</organism>
<dbReference type="RefSeq" id="WP_238227406.1">
    <property type="nucleotide sequence ID" value="NZ_BAAADH010000035.1"/>
</dbReference>
<dbReference type="EMBL" id="BPRC01000021">
    <property type="protein sequence ID" value="GJE67090.1"/>
    <property type="molecule type" value="Genomic_DNA"/>
</dbReference>
<gene>
    <name evidence="2" type="ORF">LNAOJCKE_4315</name>
</gene>
<dbReference type="Pfam" id="PF10617">
    <property type="entry name" value="DUF2474"/>
    <property type="match status" value="1"/>
</dbReference>
<sequence>MGITSAPRHPTPLPLWRRLVWFASLWAGSVLSLGIVAGILRTWLKAG</sequence>
<evidence type="ECO:0000256" key="1">
    <source>
        <dbReference type="SAM" id="Phobius"/>
    </source>
</evidence>
<reference evidence="2" key="1">
    <citation type="journal article" date="2021" name="Front. Microbiol.">
        <title>Comprehensive Comparative Genomics and Phenotyping of Methylobacterium Species.</title>
        <authorList>
            <person name="Alessa O."/>
            <person name="Ogura Y."/>
            <person name="Fujitani Y."/>
            <person name="Takami H."/>
            <person name="Hayashi T."/>
            <person name="Sahin N."/>
            <person name="Tani A."/>
        </authorList>
    </citation>
    <scope>NUCLEOTIDE SEQUENCE</scope>
    <source>
        <strain evidence="2">NBRC 15686</strain>
    </source>
</reference>
<comment type="caution">
    <text evidence="2">The sequence shown here is derived from an EMBL/GenBank/DDBJ whole genome shotgun (WGS) entry which is preliminary data.</text>
</comment>
<keyword evidence="3" id="KW-1185">Reference proteome</keyword>
<feature type="transmembrane region" description="Helical" evidence="1">
    <location>
        <begin position="20"/>
        <end position="44"/>
    </location>
</feature>
<keyword evidence="1" id="KW-0472">Membrane</keyword>
<reference evidence="2" key="2">
    <citation type="submission" date="2021-08" db="EMBL/GenBank/DDBJ databases">
        <authorList>
            <person name="Tani A."/>
            <person name="Ola A."/>
            <person name="Ogura Y."/>
            <person name="Katsura K."/>
            <person name="Hayashi T."/>
        </authorList>
    </citation>
    <scope>NUCLEOTIDE SEQUENCE</scope>
    <source>
        <strain evidence="2">NBRC 15686</strain>
    </source>
</reference>